<dbReference type="InterPro" id="IPR016131">
    <property type="entry name" value="Haemerythrin_Fe_BS"/>
</dbReference>
<name>A0A0S2I2E2_9BACT</name>
<evidence type="ECO:0000256" key="8">
    <source>
        <dbReference type="ARBA" id="ARBA00023004"/>
    </source>
</evidence>
<dbReference type="PANTHER" id="PTHR37164:SF1">
    <property type="entry name" value="BACTERIOHEMERYTHRIN"/>
    <property type="match status" value="1"/>
</dbReference>
<evidence type="ECO:0000256" key="3">
    <source>
        <dbReference type="ARBA" id="ARBA00022475"/>
    </source>
</evidence>
<dbReference type="InterPro" id="IPR000014">
    <property type="entry name" value="PAS"/>
</dbReference>
<dbReference type="CDD" id="cd12913">
    <property type="entry name" value="PDC1_MCP_like"/>
    <property type="match status" value="1"/>
</dbReference>
<feature type="region of interest" description="Disordered" evidence="11">
    <location>
        <begin position="638"/>
        <end position="668"/>
    </location>
</feature>
<feature type="domain" description="HAMP" evidence="15">
    <location>
        <begin position="365"/>
        <end position="419"/>
    </location>
</feature>
<dbReference type="PROSITE" id="PS50112">
    <property type="entry name" value="PAS"/>
    <property type="match status" value="1"/>
</dbReference>
<dbReference type="KEGG" id="blq:L21SP5_02898"/>
<evidence type="ECO:0000256" key="9">
    <source>
        <dbReference type="ARBA" id="ARBA00023136"/>
    </source>
</evidence>
<dbReference type="Gene3D" id="6.10.340.10">
    <property type="match status" value="1"/>
</dbReference>
<dbReference type="SUPFAM" id="SSF55781">
    <property type="entry name" value="GAF domain-like"/>
    <property type="match status" value="1"/>
</dbReference>
<organism evidence="16 17">
    <name type="scientific">Salinivirga cyanobacteriivorans</name>
    <dbReference type="NCBI Taxonomy" id="1307839"/>
    <lineage>
        <taxon>Bacteria</taxon>
        <taxon>Pseudomonadati</taxon>
        <taxon>Bacteroidota</taxon>
        <taxon>Bacteroidia</taxon>
        <taxon>Bacteroidales</taxon>
        <taxon>Salinivirgaceae</taxon>
        <taxon>Salinivirga</taxon>
    </lineage>
</organism>
<feature type="compositionally biased region" description="Basic and acidic residues" evidence="11">
    <location>
        <begin position="829"/>
        <end position="841"/>
    </location>
</feature>
<dbReference type="InterPro" id="IPR000700">
    <property type="entry name" value="PAS-assoc_C"/>
</dbReference>
<keyword evidence="6" id="KW-0479">Metal-binding</keyword>
<keyword evidence="9 12" id="KW-0472">Membrane</keyword>
<evidence type="ECO:0000313" key="17">
    <source>
        <dbReference type="Proteomes" id="UP000064893"/>
    </source>
</evidence>
<feature type="transmembrane region" description="Helical" evidence="12">
    <location>
        <begin position="27"/>
        <end position="48"/>
    </location>
</feature>
<keyword evidence="10" id="KW-0175">Coiled coil</keyword>
<evidence type="ECO:0000259" key="13">
    <source>
        <dbReference type="PROSITE" id="PS50112"/>
    </source>
</evidence>
<feature type="region of interest" description="Disordered" evidence="11">
    <location>
        <begin position="829"/>
        <end position="852"/>
    </location>
</feature>
<sequence>MPETQITKQNSNQRCIMKRKLGIQQKIQIYILSSVALIFIISLGYTGWQSKDKMLSVSRDLADTYAREYANRASNELNYYADAALFLQSVFEGYTFLPHNQRRKILSNYLKTTLRDNPKFLSVWSILEPDALDTLKQQYKNQLGSTVLGNFRYVYYRQDDEIVLSRYVEQDPEAVLSGNVYSLVKQRMQITVVDPYYYSYSGNKSDEILETNIVSPVIENNNFLGVVGIDVPLTTISQQINQYQPIEGSFAFLLSHHGQLVSFPEENAIGKKLNDIGFISNDSLDLNALINSGETFSYYTNYDNQKYYITAAPVKITGTNTNWYVNMALPESHITENALSTIYNAILVALAGLIFLAIIITMLARKITRPIKKLTHVMDKISQGDVSTNQKLNISTGDEINEMAIALNKYIDGYTRKTHFASRIGDGELDEKLDLLSDEDKLGKSLMQMRDNLKKARQEEEKRKEEDKKHRWTNEGIAKFADILRQNNDNIKKLSFELMRNLINYLEVNQGALFVIEEEEETTYYEAKSTIAFNRRQYNKTRFKIGEDIIGRCAHEGKTIYLKEVPEDFIKITSGMGEARPNTLLIVPAVLNDKVYAIMELASFRQLEDFEIEFVEKIGESVASTIANVKVSERTQELLKESQHQQEELGSQEEEMRQNLEELQTTQEEASRREFELRNLIEALSVANYMVEYDMHGIITEVNERFATLVGLPKEQIIGMNHRDGLKMSGLNNQNYTQFWEDLRHGHTRTEETRIEYNERELYLYETYTPLLDKDDIPYKVVKIAVDITELKNAQAKIEKQKATLSAKDETIETLEQQKNAIEKQLEEERKNSQKMAEKLKQSPQRNIKAGDSMATPDQEAQQVVLPPAGEPLITFVPEMENAIGELNDQHHRIVELINEVYIGLRTDKPKKEIKETLKMLVDFTAWHFSNEERYFEEYKFENTESHKASHKAFIDHIDGFRKKYQAGRIKFYDDVMRFLKAWIENHFATEDQEYVELFKSKGL</sequence>
<dbReference type="AlphaFoldDB" id="A0A0S2I2E2"/>
<feature type="compositionally biased region" description="Basic and acidic residues" evidence="11">
    <location>
        <begin position="638"/>
        <end position="647"/>
    </location>
</feature>
<dbReference type="SUPFAM" id="SSF55785">
    <property type="entry name" value="PYP-like sensor domain (PAS domain)"/>
    <property type="match status" value="1"/>
</dbReference>
<keyword evidence="3" id="KW-1003">Cell membrane</keyword>
<dbReference type="Pfam" id="PF02743">
    <property type="entry name" value="dCache_1"/>
    <property type="match status" value="1"/>
</dbReference>
<dbReference type="PROSITE" id="PS50885">
    <property type="entry name" value="HAMP"/>
    <property type="match status" value="1"/>
</dbReference>
<dbReference type="NCBIfam" id="TIGR00229">
    <property type="entry name" value="sensory_box"/>
    <property type="match status" value="1"/>
</dbReference>
<keyword evidence="7 12" id="KW-1133">Transmembrane helix</keyword>
<evidence type="ECO:0000313" key="16">
    <source>
        <dbReference type="EMBL" id="ALO16518.1"/>
    </source>
</evidence>
<dbReference type="Gene3D" id="1.20.120.50">
    <property type="entry name" value="Hemerythrin-like"/>
    <property type="match status" value="1"/>
</dbReference>
<dbReference type="NCBIfam" id="NF033749">
    <property type="entry name" value="bact_hemeryth"/>
    <property type="match status" value="1"/>
</dbReference>
<dbReference type="GO" id="GO:0005886">
    <property type="term" value="C:plasma membrane"/>
    <property type="evidence" value="ECO:0007669"/>
    <property type="project" value="UniProtKB-SubCell"/>
</dbReference>
<evidence type="ECO:0000256" key="6">
    <source>
        <dbReference type="ARBA" id="ARBA00022723"/>
    </source>
</evidence>
<dbReference type="PROSITE" id="PS00550">
    <property type="entry name" value="HEMERYTHRINS"/>
    <property type="match status" value="1"/>
</dbReference>
<dbReference type="PROSITE" id="PS50113">
    <property type="entry name" value="PAC"/>
    <property type="match status" value="1"/>
</dbReference>
<dbReference type="InterPro" id="IPR035965">
    <property type="entry name" value="PAS-like_dom_sf"/>
</dbReference>
<keyword evidence="4" id="KW-0813">Transport</keyword>
<evidence type="ECO:0000259" key="15">
    <source>
        <dbReference type="PROSITE" id="PS50885"/>
    </source>
</evidence>
<feature type="transmembrane region" description="Helical" evidence="12">
    <location>
        <begin position="342"/>
        <end position="364"/>
    </location>
</feature>
<feature type="domain" description="PAS" evidence="13">
    <location>
        <begin position="673"/>
        <end position="721"/>
    </location>
</feature>
<dbReference type="InterPro" id="IPR012312">
    <property type="entry name" value="Hemerythrin-like"/>
</dbReference>
<evidence type="ECO:0000256" key="11">
    <source>
        <dbReference type="SAM" id="MobiDB-lite"/>
    </source>
</evidence>
<dbReference type="SMART" id="SM00065">
    <property type="entry name" value="GAF"/>
    <property type="match status" value="1"/>
</dbReference>
<dbReference type="CDD" id="cd00130">
    <property type="entry name" value="PAS"/>
    <property type="match status" value="1"/>
</dbReference>
<dbReference type="PANTHER" id="PTHR37164">
    <property type="entry name" value="BACTERIOHEMERYTHRIN"/>
    <property type="match status" value="1"/>
</dbReference>
<reference evidence="16 17" key="1">
    <citation type="submission" date="2015-11" db="EMBL/GenBank/DDBJ databases">
        <title>Description and complete genome sequence of a novel strain predominating in hypersaline microbial mats and representing a new family of the Bacteriodetes phylum.</title>
        <authorList>
            <person name="Spring S."/>
            <person name="Bunk B."/>
            <person name="Sproer C."/>
            <person name="Klenk H.-P."/>
        </authorList>
    </citation>
    <scope>NUCLEOTIDE SEQUENCE [LARGE SCALE GENOMIC DNA]</scope>
    <source>
        <strain evidence="16 17">L21-Spi-D4</strain>
    </source>
</reference>
<dbReference type="Pfam" id="PF13185">
    <property type="entry name" value="GAF_2"/>
    <property type="match status" value="1"/>
</dbReference>
<feature type="domain" description="PAC" evidence="14">
    <location>
        <begin position="748"/>
        <end position="800"/>
    </location>
</feature>
<evidence type="ECO:0000256" key="12">
    <source>
        <dbReference type="SAM" id="Phobius"/>
    </source>
</evidence>
<dbReference type="InterPro" id="IPR033479">
    <property type="entry name" value="dCache_1"/>
</dbReference>
<dbReference type="InterPro" id="IPR035938">
    <property type="entry name" value="Hemerythrin-like_sf"/>
</dbReference>
<dbReference type="CDD" id="cd12912">
    <property type="entry name" value="PDC2_MCP_like"/>
    <property type="match status" value="1"/>
</dbReference>
<dbReference type="CDD" id="cd12107">
    <property type="entry name" value="Hemerythrin"/>
    <property type="match status" value="1"/>
</dbReference>
<dbReference type="SUPFAM" id="SSF158472">
    <property type="entry name" value="HAMP domain-like"/>
    <property type="match status" value="1"/>
</dbReference>
<evidence type="ECO:0000256" key="10">
    <source>
        <dbReference type="SAM" id="Coils"/>
    </source>
</evidence>
<dbReference type="GO" id="GO:0046872">
    <property type="term" value="F:metal ion binding"/>
    <property type="evidence" value="ECO:0007669"/>
    <property type="project" value="UniProtKB-KW"/>
</dbReference>
<dbReference type="GO" id="GO:0005344">
    <property type="term" value="F:oxygen carrier activity"/>
    <property type="evidence" value="ECO:0007669"/>
    <property type="project" value="UniProtKB-KW"/>
</dbReference>
<keyword evidence="8" id="KW-0408">Iron</keyword>
<evidence type="ECO:0000259" key="14">
    <source>
        <dbReference type="PROSITE" id="PS50113"/>
    </source>
</evidence>
<dbReference type="STRING" id="1307839.L21SP5_02898"/>
<protein>
    <submittedName>
        <fullName evidence="16">Chemotaxis regulator BdlA</fullName>
    </submittedName>
</protein>
<dbReference type="Pfam" id="PF01814">
    <property type="entry name" value="Hemerythrin"/>
    <property type="match status" value="1"/>
</dbReference>
<evidence type="ECO:0000256" key="7">
    <source>
        <dbReference type="ARBA" id="ARBA00022989"/>
    </source>
</evidence>
<dbReference type="Gene3D" id="3.30.450.20">
    <property type="entry name" value="PAS domain"/>
    <property type="match status" value="3"/>
</dbReference>
<dbReference type="InterPro" id="IPR029016">
    <property type="entry name" value="GAF-like_dom_sf"/>
</dbReference>
<dbReference type="Gene3D" id="3.30.450.40">
    <property type="match status" value="1"/>
</dbReference>
<dbReference type="GO" id="GO:0007165">
    <property type="term" value="P:signal transduction"/>
    <property type="evidence" value="ECO:0007669"/>
    <property type="project" value="InterPro"/>
</dbReference>
<keyword evidence="4" id="KW-0561">Oxygen transport</keyword>
<comment type="subcellular location">
    <subcellularLocation>
        <location evidence="1">Cell membrane</location>
        <topology evidence="1">Multi-pass membrane protein</topology>
    </subcellularLocation>
</comment>
<keyword evidence="5 12" id="KW-0812">Transmembrane</keyword>
<dbReference type="Proteomes" id="UP000064893">
    <property type="component" value="Chromosome"/>
</dbReference>
<dbReference type="InterPro" id="IPR003660">
    <property type="entry name" value="HAMP_dom"/>
</dbReference>
<evidence type="ECO:0000256" key="5">
    <source>
        <dbReference type="ARBA" id="ARBA00022692"/>
    </source>
</evidence>
<dbReference type="EMBL" id="CP013118">
    <property type="protein sequence ID" value="ALO16518.1"/>
    <property type="molecule type" value="Genomic_DNA"/>
</dbReference>
<dbReference type="CDD" id="cd06225">
    <property type="entry name" value="HAMP"/>
    <property type="match status" value="1"/>
</dbReference>
<comment type="similarity">
    <text evidence="2">Belongs to the hemerythrin family.</text>
</comment>
<dbReference type="SUPFAM" id="SSF47188">
    <property type="entry name" value="Hemerythrin-like"/>
    <property type="match status" value="1"/>
</dbReference>
<feature type="coiled-coil region" evidence="10">
    <location>
        <begin position="439"/>
        <end position="475"/>
    </location>
</feature>
<dbReference type="Pfam" id="PF13426">
    <property type="entry name" value="PAS_9"/>
    <property type="match status" value="1"/>
</dbReference>
<evidence type="ECO:0000256" key="4">
    <source>
        <dbReference type="ARBA" id="ARBA00022621"/>
    </source>
</evidence>
<evidence type="ECO:0000256" key="1">
    <source>
        <dbReference type="ARBA" id="ARBA00004651"/>
    </source>
</evidence>
<dbReference type="InterPro" id="IPR050669">
    <property type="entry name" value="Hemerythrin"/>
</dbReference>
<proteinExistence type="inferred from homology"/>
<gene>
    <name evidence="16" type="primary">bdlA_4</name>
    <name evidence="16" type="ORF">L21SP5_02898</name>
</gene>
<keyword evidence="17" id="KW-1185">Reference proteome</keyword>
<dbReference type="InterPro" id="IPR012827">
    <property type="entry name" value="Hemerythrin_metal-bd"/>
</dbReference>
<dbReference type="InterPro" id="IPR003018">
    <property type="entry name" value="GAF"/>
</dbReference>
<dbReference type="Pfam" id="PF00672">
    <property type="entry name" value="HAMP"/>
    <property type="match status" value="1"/>
</dbReference>
<dbReference type="NCBIfam" id="TIGR02481">
    <property type="entry name" value="hemeryth_dom"/>
    <property type="match status" value="1"/>
</dbReference>
<evidence type="ECO:0000256" key="2">
    <source>
        <dbReference type="ARBA" id="ARBA00010587"/>
    </source>
</evidence>
<accession>A0A0S2I2E2</accession>